<sequence>MRPPKGASSHPKRAQGSRQPGIPALLQNQYSSYITPNQNHHPNQQHVPMRALISLPHYTVEKTDRTKRDALAVVGIKSQYRISRARLDSKFNESRLAKTEMVLVYAGGCCG</sequence>
<gene>
    <name evidence="2" type="ORF">EJ03DRAFT_129</name>
</gene>
<dbReference type="AlphaFoldDB" id="A0A6G1LNU0"/>
<name>A0A6G1LNU0_9PEZI</name>
<protein>
    <submittedName>
        <fullName evidence="2">Uncharacterized protein</fullName>
    </submittedName>
</protein>
<dbReference type="EMBL" id="ML995808">
    <property type="protein sequence ID" value="KAF2774108.1"/>
    <property type="molecule type" value="Genomic_DNA"/>
</dbReference>
<reference evidence="2" key="1">
    <citation type="journal article" date="2020" name="Stud. Mycol.">
        <title>101 Dothideomycetes genomes: a test case for predicting lifestyles and emergence of pathogens.</title>
        <authorList>
            <person name="Haridas S."/>
            <person name="Albert R."/>
            <person name="Binder M."/>
            <person name="Bloem J."/>
            <person name="Labutti K."/>
            <person name="Salamov A."/>
            <person name="Andreopoulos B."/>
            <person name="Baker S."/>
            <person name="Barry K."/>
            <person name="Bills G."/>
            <person name="Bluhm B."/>
            <person name="Cannon C."/>
            <person name="Castanera R."/>
            <person name="Culley D."/>
            <person name="Daum C."/>
            <person name="Ezra D."/>
            <person name="Gonzalez J."/>
            <person name="Henrissat B."/>
            <person name="Kuo A."/>
            <person name="Liang C."/>
            <person name="Lipzen A."/>
            <person name="Lutzoni F."/>
            <person name="Magnuson J."/>
            <person name="Mondo S."/>
            <person name="Nolan M."/>
            <person name="Ohm R."/>
            <person name="Pangilinan J."/>
            <person name="Park H.-J."/>
            <person name="Ramirez L."/>
            <person name="Alfaro M."/>
            <person name="Sun H."/>
            <person name="Tritt A."/>
            <person name="Yoshinaga Y."/>
            <person name="Zwiers L.-H."/>
            <person name="Turgeon B."/>
            <person name="Goodwin S."/>
            <person name="Spatafora J."/>
            <person name="Crous P."/>
            <person name="Grigoriev I."/>
        </authorList>
    </citation>
    <scope>NUCLEOTIDE SEQUENCE</scope>
    <source>
        <strain evidence="2">CBS 116005</strain>
    </source>
</reference>
<evidence type="ECO:0000313" key="3">
    <source>
        <dbReference type="Proteomes" id="UP000799436"/>
    </source>
</evidence>
<evidence type="ECO:0000313" key="2">
    <source>
        <dbReference type="EMBL" id="KAF2774108.1"/>
    </source>
</evidence>
<feature type="compositionally biased region" description="Polar residues" evidence="1">
    <location>
        <begin position="26"/>
        <end position="44"/>
    </location>
</feature>
<dbReference type="Proteomes" id="UP000799436">
    <property type="component" value="Unassembled WGS sequence"/>
</dbReference>
<proteinExistence type="predicted"/>
<feature type="region of interest" description="Disordered" evidence="1">
    <location>
        <begin position="1"/>
        <end position="44"/>
    </location>
</feature>
<keyword evidence="3" id="KW-1185">Reference proteome</keyword>
<accession>A0A6G1LNU0</accession>
<organism evidence="2 3">
    <name type="scientific">Teratosphaeria nubilosa</name>
    <dbReference type="NCBI Taxonomy" id="161662"/>
    <lineage>
        <taxon>Eukaryota</taxon>
        <taxon>Fungi</taxon>
        <taxon>Dikarya</taxon>
        <taxon>Ascomycota</taxon>
        <taxon>Pezizomycotina</taxon>
        <taxon>Dothideomycetes</taxon>
        <taxon>Dothideomycetidae</taxon>
        <taxon>Mycosphaerellales</taxon>
        <taxon>Teratosphaeriaceae</taxon>
        <taxon>Teratosphaeria</taxon>
    </lineage>
</organism>
<evidence type="ECO:0000256" key="1">
    <source>
        <dbReference type="SAM" id="MobiDB-lite"/>
    </source>
</evidence>